<evidence type="ECO:0008006" key="4">
    <source>
        <dbReference type="Google" id="ProtNLM"/>
    </source>
</evidence>
<dbReference type="AlphaFoldDB" id="A0AAN8R4P8"/>
<proteinExistence type="predicted"/>
<keyword evidence="3" id="KW-1185">Reference proteome</keyword>
<gene>
    <name evidence="2" type="ORF">J4Q44_G00026050</name>
</gene>
<dbReference type="EMBL" id="JAGTTL010000002">
    <property type="protein sequence ID" value="KAK6326960.1"/>
    <property type="molecule type" value="Genomic_DNA"/>
</dbReference>
<feature type="chain" id="PRO_5042920330" description="Secreted protein" evidence="1">
    <location>
        <begin position="17"/>
        <end position="89"/>
    </location>
</feature>
<name>A0AAN8R4P8_9TELE</name>
<evidence type="ECO:0000256" key="1">
    <source>
        <dbReference type="SAM" id="SignalP"/>
    </source>
</evidence>
<sequence>MWAACLSLFCFPSSLFCPLFVCCICMCVCPLYVGVSGVDQGACSGSASPVQLRVVSSDSCLRSCILFSHQPALLIPGHGSPPAPDRCSY</sequence>
<keyword evidence="1" id="KW-0732">Signal</keyword>
<evidence type="ECO:0000313" key="3">
    <source>
        <dbReference type="Proteomes" id="UP001356427"/>
    </source>
</evidence>
<dbReference type="Proteomes" id="UP001356427">
    <property type="component" value="Unassembled WGS sequence"/>
</dbReference>
<reference evidence="2 3" key="1">
    <citation type="submission" date="2021-04" db="EMBL/GenBank/DDBJ databases">
        <authorList>
            <person name="De Guttry C."/>
            <person name="Zahm M."/>
            <person name="Klopp C."/>
            <person name="Cabau C."/>
            <person name="Louis A."/>
            <person name="Berthelot C."/>
            <person name="Parey E."/>
            <person name="Roest Crollius H."/>
            <person name="Montfort J."/>
            <person name="Robinson-Rechavi M."/>
            <person name="Bucao C."/>
            <person name="Bouchez O."/>
            <person name="Gislard M."/>
            <person name="Lluch J."/>
            <person name="Milhes M."/>
            <person name="Lampietro C."/>
            <person name="Lopez Roques C."/>
            <person name="Donnadieu C."/>
            <person name="Braasch I."/>
            <person name="Desvignes T."/>
            <person name="Postlethwait J."/>
            <person name="Bobe J."/>
            <person name="Wedekind C."/>
            <person name="Guiguen Y."/>
        </authorList>
    </citation>
    <scope>NUCLEOTIDE SEQUENCE [LARGE SCALE GENOMIC DNA]</scope>
    <source>
        <strain evidence="2">Cs_M1</strain>
        <tissue evidence="2">Blood</tissue>
    </source>
</reference>
<organism evidence="2 3">
    <name type="scientific">Coregonus suidteri</name>
    <dbReference type="NCBI Taxonomy" id="861788"/>
    <lineage>
        <taxon>Eukaryota</taxon>
        <taxon>Metazoa</taxon>
        <taxon>Chordata</taxon>
        <taxon>Craniata</taxon>
        <taxon>Vertebrata</taxon>
        <taxon>Euteleostomi</taxon>
        <taxon>Actinopterygii</taxon>
        <taxon>Neopterygii</taxon>
        <taxon>Teleostei</taxon>
        <taxon>Protacanthopterygii</taxon>
        <taxon>Salmoniformes</taxon>
        <taxon>Salmonidae</taxon>
        <taxon>Coregoninae</taxon>
        <taxon>Coregonus</taxon>
    </lineage>
</organism>
<feature type="signal peptide" evidence="1">
    <location>
        <begin position="1"/>
        <end position="16"/>
    </location>
</feature>
<accession>A0AAN8R4P8</accession>
<protein>
    <recommendedName>
        <fullName evidence="4">Secreted protein</fullName>
    </recommendedName>
</protein>
<evidence type="ECO:0000313" key="2">
    <source>
        <dbReference type="EMBL" id="KAK6326960.1"/>
    </source>
</evidence>
<comment type="caution">
    <text evidence="2">The sequence shown here is derived from an EMBL/GenBank/DDBJ whole genome shotgun (WGS) entry which is preliminary data.</text>
</comment>